<dbReference type="InterPro" id="IPR018656">
    <property type="entry name" value="DUF2087"/>
</dbReference>
<dbReference type="InterPro" id="IPR016032">
    <property type="entry name" value="Sig_transdc_resp-reg_C-effctor"/>
</dbReference>
<dbReference type="SUPFAM" id="SSF46894">
    <property type="entry name" value="C-terminal effector domain of the bipartite response regulators"/>
    <property type="match status" value="1"/>
</dbReference>
<dbReference type="InterPro" id="IPR036388">
    <property type="entry name" value="WH-like_DNA-bd_sf"/>
</dbReference>
<dbReference type="Gene3D" id="1.10.10.10">
    <property type="entry name" value="Winged helix-like DNA-binding domain superfamily/Winged helix DNA-binding domain"/>
    <property type="match status" value="1"/>
</dbReference>
<sequence>MMDNQIFDSELNEIKNGYKFNSKEEHYKCLQCGDIFEIGRIYEIENRLYEAYKAIKEHNKVVHGGVLENLLSYDKKYTGITEKQSSLLKDISKGLSDKEIAKKNGIAPSTVRHQRFILREKAKQAKLYLAIFESVELLTNQDSKERLVKPHGGAKMLDERYIITNNEHKKVINTYFESQDPLILKSFPSKEKRKISVLREIASIFDQEKKYTEKELNNILKLIYPDIATIRRYLIEYGFFDRTKDCSSYWIKER</sequence>
<dbReference type="AlphaFoldDB" id="A0A942UXR1"/>
<feature type="domain" description="DUF2087" evidence="1">
    <location>
        <begin position="184"/>
        <end position="250"/>
    </location>
</feature>
<dbReference type="Pfam" id="PF09860">
    <property type="entry name" value="DUF2087"/>
    <property type="match status" value="1"/>
</dbReference>
<organism evidence="2 3">
    <name type="scientific">Anaeromonas frigoriresistens</name>
    <dbReference type="NCBI Taxonomy" id="2683708"/>
    <lineage>
        <taxon>Bacteria</taxon>
        <taxon>Bacillati</taxon>
        <taxon>Bacillota</taxon>
        <taxon>Tissierellia</taxon>
        <taxon>Tissierellales</taxon>
        <taxon>Thermohalobacteraceae</taxon>
        <taxon>Anaeromonas</taxon>
    </lineage>
</organism>
<dbReference type="Proteomes" id="UP000724672">
    <property type="component" value="Unassembled WGS sequence"/>
</dbReference>
<evidence type="ECO:0000313" key="3">
    <source>
        <dbReference type="Proteomes" id="UP000724672"/>
    </source>
</evidence>
<evidence type="ECO:0000313" key="2">
    <source>
        <dbReference type="EMBL" id="MBS4538744.1"/>
    </source>
</evidence>
<proteinExistence type="predicted"/>
<dbReference type="EMBL" id="WSFT01000037">
    <property type="protein sequence ID" value="MBS4538744.1"/>
    <property type="molecule type" value="Genomic_DNA"/>
</dbReference>
<dbReference type="GO" id="GO:0003677">
    <property type="term" value="F:DNA binding"/>
    <property type="evidence" value="ECO:0007669"/>
    <property type="project" value="InterPro"/>
</dbReference>
<evidence type="ECO:0000259" key="1">
    <source>
        <dbReference type="Pfam" id="PF09860"/>
    </source>
</evidence>
<protein>
    <submittedName>
        <fullName evidence="2">DUF2087 domain-containing protein</fullName>
    </submittedName>
</protein>
<accession>A0A942UXR1</accession>
<dbReference type="GO" id="GO:0006355">
    <property type="term" value="P:regulation of DNA-templated transcription"/>
    <property type="evidence" value="ECO:0007669"/>
    <property type="project" value="InterPro"/>
</dbReference>
<keyword evidence="3" id="KW-1185">Reference proteome</keyword>
<reference evidence="2" key="1">
    <citation type="submission" date="2019-12" db="EMBL/GenBank/DDBJ databases">
        <title>Clostridiaceae gen. nov. sp. nov., isolated from sediment in Xinjiang, China.</title>
        <authorList>
            <person name="Zhang R."/>
        </authorList>
    </citation>
    <scope>NUCLEOTIDE SEQUENCE</scope>
    <source>
        <strain evidence="2">D2Q-11</strain>
    </source>
</reference>
<gene>
    <name evidence="2" type="ORF">GOQ27_09730</name>
</gene>
<comment type="caution">
    <text evidence="2">The sequence shown here is derived from an EMBL/GenBank/DDBJ whole genome shotgun (WGS) entry which is preliminary data.</text>
</comment>
<name>A0A942UXR1_9FIRM</name>